<organism evidence="2 3">
    <name type="scientific">Paenibacillus campinasensis</name>
    <dbReference type="NCBI Taxonomy" id="66347"/>
    <lineage>
        <taxon>Bacteria</taxon>
        <taxon>Bacillati</taxon>
        <taxon>Bacillota</taxon>
        <taxon>Bacilli</taxon>
        <taxon>Bacillales</taxon>
        <taxon>Paenibacillaceae</taxon>
        <taxon>Paenibacillus</taxon>
    </lineage>
</organism>
<dbReference type="RefSeq" id="WP_095267176.1">
    <property type="nucleotide sequence ID" value="NZ_NPBY01000065.1"/>
</dbReference>
<dbReference type="Pfam" id="PF05147">
    <property type="entry name" value="LANC_like"/>
    <property type="match status" value="1"/>
</dbReference>
<evidence type="ECO:0000313" key="3">
    <source>
        <dbReference type="Proteomes" id="UP000215596"/>
    </source>
</evidence>
<accession>A0A268EJX8</accession>
<dbReference type="Proteomes" id="UP000215596">
    <property type="component" value="Unassembled WGS sequence"/>
</dbReference>
<dbReference type="CDD" id="cd04793">
    <property type="entry name" value="LanC"/>
    <property type="match status" value="1"/>
</dbReference>
<feature type="binding site" evidence="1">
    <location>
        <position position="376"/>
    </location>
    <ligand>
        <name>Zn(2+)</name>
        <dbReference type="ChEBI" id="CHEBI:29105"/>
    </ligand>
</feature>
<dbReference type="Gene3D" id="1.50.10.20">
    <property type="match status" value="1"/>
</dbReference>
<dbReference type="OrthoDB" id="1882482at2"/>
<evidence type="ECO:0000256" key="1">
    <source>
        <dbReference type="PIRSR" id="PIRSR607822-1"/>
    </source>
</evidence>
<dbReference type="SUPFAM" id="SSF158745">
    <property type="entry name" value="LanC-like"/>
    <property type="match status" value="1"/>
</dbReference>
<dbReference type="PRINTS" id="PR01955">
    <property type="entry name" value="LANCFRANKIA"/>
</dbReference>
<keyword evidence="1" id="KW-0479">Metal-binding</keyword>
<keyword evidence="1" id="KW-0862">Zinc</keyword>
<dbReference type="AlphaFoldDB" id="A0A268EJX8"/>
<sequence length="468" mass="52345">MKYRAIKEVTRVNDYISIVKEQKSVSLHNKAVEISREIAVRLSDPKFVIEAVHSKDNVLSGSDVFPWGDISLSHGYPGNIHLLSLWREIDNTFNWNEAIHSNLIAIQSYLAEYGTRDISLFSGWTGIASSVVAASNHGEFYTQFLDKIHRWMAPLIEEWLQACSELAKQKNGVPVQTFDTISGASGLGRYLLKNCAAPHLAPLIEPLLQFLITLTQPIQVHGKTVPGWFTPSELHLTDRDKQIFSMGSFNCGMAHGIPGPLALLSIAYNSGIEIPGQHNAIEYMTEWLLSSQEEDELGSYWPHIIPFEYDKKTVGHTLQRQREAWCYGTPGVTSALYTASLSLKNPSLKQHALQTFIQSVTYECEKNEMSSPSICHGLSGLLLMCQRMWSNSKAPELEPLIQRITTELLQRFNPNHPLCFKDAEPESAESTRWLTKAGLLEGAAGIGSVLLSVAEQQSNDWDYLLMLS</sequence>
<comment type="caution">
    <text evidence="2">The sequence shown here is derived from an EMBL/GenBank/DDBJ whole genome shotgun (WGS) entry which is preliminary data.</text>
</comment>
<dbReference type="InterPro" id="IPR033889">
    <property type="entry name" value="LanC"/>
</dbReference>
<dbReference type="PRINTS" id="PR01950">
    <property type="entry name" value="LANCSUPER"/>
</dbReference>
<proteinExistence type="predicted"/>
<name>A0A268EJX8_9BACL</name>
<reference evidence="2 3" key="1">
    <citation type="submission" date="2017-07" db="EMBL/GenBank/DDBJ databases">
        <title>Isolation and whole genome analysis of endospore-forming bacteria from heroin.</title>
        <authorList>
            <person name="Kalinowski J."/>
            <person name="Ahrens B."/>
            <person name="Al-Dilaimi A."/>
            <person name="Winkler A."/>
            <person name="Wibberg D."/>
            <person name="Schleenbecker U."/>
            <person name="Ruckert C."/>
            <person name="Wolfel R."/>
            <person name="Grass G."/>
        </authorList>
    </citation>
    <scope>NUCLEOTIDE SEQUENCE [LARGE SCALE GENOMIC DNA]</scope>
    <source>
        <strain evidence="2 3">7537-G1</strain>
    </source>
</reference>
<dbReference type="SMART" id="SM01260">
    <property type="entry name" value="LANC_like"/>
    <property type="match status" value="1"/>
</dbReference>
<dbReference type="EMBL" id="NPBY01000065">
    <property type="protein sequence ID" value="PAD73425.1"/>
    <property type="molecule type" value="Genomic_DNA"/>
</dbReference>
<dbReference type="GO" id="GO:0046872">
    <property type="term" value="F:metal ion binding"/>
    <property type="evidence" value="ECO:0007669"/>
    <property type="project" value="UniProtKB-KW"/>
</dbReference>
<gene>
    <name evidence="2" type="ORF">CHH67_20135</name>
</gene>
<feature type="binding site" evidence="1">
    <location>
        <position position="375"/>
    </location>
    <ligand>
        <name>Zn(2+)</name>
        <dbReference type="ChEBI" id="CHEBI:29105"/>
    </ligand>
</feature>
<feature type="binding site" evidence="1">
    <location>
        <position position="326"/>
    </location>
    <ligand>
        <name>Zn(2+)</name>
        <dbReference type="ChEBI" id="CHEBI:29105"/>
    </ligand>
</feature>
<evidence type="ECO:0000313" key="2">
    <source>
        <dbReference type="EMBL" id="PAD73425.1"/>
    </source>
</evidence>
<dbReference type="InterPro" id="IPR007822">
    <property type="entry name" value="LANC-like"/>
</dbReference>
<dbReference type="GO" id="GO:0031179">
    <property type="term" value="P:peptide modification"/>
    <property type="evidence" value="ECO:0007669"/>
    <property type="project" value="InterPro"/>
</dbReference>
<protein>
    <submittedName>
        <fullName evidence="2">Lantibiotic biosynthesis protein</fullName>
    </submittedName>
</protein>